<feature type="region of interest" description="Disordered" evidence="1">
    <location>
        <begin position="1"/>
        <end position="39"/>
    </location>
</feature>
<dbReference type="EMBL" id="AOMA01000073">
    <property type="protein sequence ID" value="EMA40240.1"/>
    <property type="molecule type" value="Genomic_DNA"/>
</dbReference>
<dbReference type="AlphaFoldDB" id="M0M785"/>
<proteinExistence type="predicted"/>
<evidence type="ECO:0000256" key="1">
    <source>
        <dbReference type="SAM" id="MobiDB-lite"/>
    </source>
</evidence>
<keyword evidence="3" id="KW-1185">Reference proteome</keyword>
<dbReference type="Proteomes" id="UP000011607">
    <property type="component" value="Unassembled WGS sequence"/>
</dbReference>
<reference evidence="2 3" key="1">
    <citation type="journal article" date="2014" name="PLoS Genet.">
        <title>Phylogenetically driven sequencing of extremely halophilic archaea reveals strategies for static and dynamic osmo-response.</title>
        <authorList>
            <person name="Becker E.A."/>
            <person name="Seitzer P.M."/>
            <person name="Tritt A."/>
            <person name="Larsen D."/>
            <person name="Krusor M."/>
            <person name="Yao A.I."/>
            <person name="Wu D."/>
            <person name="Madern D."/>
            <person name="Eisen J.A."/>
            <person name="Darling A.E."/>
            <person name="Facciotti M.T."/>
        </authorList>
    </citation>
    <scope>NUCLEOTIDE SEQUENCE [LARGE SCALE GENOMIC DNA]</scope>
    <source>
        <strain evidence="2 3">JCM 10879</strain>
    </source>
</reference>
<organism evidence="2 3">
    <name type="scientific">Halobiforma nitratireducens JCM 10879</name>
    <dbReference type="NCBI Taxonomy" id="1227454"/>
    <lineage>
        <taxon>Archaea</taxon>
        <taxon>Methanobacteriati</taxon>
        <taxon>Methanobacteriota</taxon>
        <taxon>Stenosarchaea group</taxon>
        <taxon>Halobacteria</taxon>
        <taxon>Halobacteriales</taxon>
        <taxon>Natrialbaceae</taxon>
        <taxon>Halobiforma</taxon>
    </lineage>
</organism>
<accession>M0M785</accession>
<evidence type="ECO:0000313" key="3">
    <source>
        <dbReference type="Proteomes" id="UP000011607"/>
    </source>
</evidence>
<protein>
    <submittedName>
        <fullName evidence="2">Uncharacterized protein</fullName>
    </submittedName>
</protein>
<gene>
    <name evidence="2" type="ORF">C446_07442</name>
</gene>
<name>M0M785_9EURY</name>
<feature type="compositionally biased region" description="Low complexity" evidence="1">
    <location>
        <begin position="27"/>
        <end position="39"/>
    </location>
</feature>
<dbReference type="STRING" id="1227454.C446_07442"/>
<sequence length="105" mass="10411">MGVGTNHDVVPIVLEPDGGVRGRLEDGATASGSTASYSGASAVGAQSSRAAIRSSVLASAGCMGIVVGEGFGGRERNRDRRLAVGASSSLVKWLDTDGCATVTSA</sequence>
<comment type="caution">
    <text evidence="2">The sequence shown here is derived from an EMBL/GenBank/DDBJ whole genome shotgun (WGS) entry which is preliminary data.</text>
</comment>
<evidence type="ECO:0000313" key="2">
    <source>
        <dbReference type="EMBL" id="EMA40240.1"/>
    </source>
</evidence>